<feature type="domain" description="BRCT" evidence="1">
    <location>
        <begin position="52"/>
        <end position="145"/>
    </location>
</feature>
<keyword evidence="3" id="KW-1185">Reference proteome</keyword>
<evidence type="ECO:0000259" key="1">
    <source>
        <dbReference type="PROSITE" id="PS50172"/>
    </source>
</evidence>
<dbReference type="InterPro" id="IPR001357">
    <property type="entry name" value="BRCT_dom"/>
</dbReference>
<organism evidence="2 3">
    <name type="scientific">Kalanchoe fedtschenkoi</name>
    <name type="common">Lavender scallops</name>
    <name type="synonym">South American air plant</name>
    <dbReference type="NCBI Taxonomy" id="63787"/>
    <lineage>
        <taxon>Eukaryota</taxon>
        <taxon>Viridiplantae</taxon>
        <taxon>Streptophyta</taxon>
        <taxon>Embryophyta</taxon>
        <taxon>Tracheophyta</taxon>
        <taxon>Spermatophyta</taxon>
        <taxon>Magnoliopsida</taxon>
        <taxon>eudicotyledons</taxon>
        <taxon>Gunneridae</taxon>
        <taxon>Pentapetalae</taxon>
        <taxon>Saxifragales</taxon>
        <taxon>Crassulaceae</taxon>
        <taxon>Kalanchoe</taxon>
    </lineage>
</organism>
<protein>
    <recommendedName>
        <fullName evidence="1">BRCT domain-containing protein</fullName>
    </recommendedName>
</protein>
<dbReference type="InterPro" id="IPR036420">
    <property type="entry name" value="BRCT_dom_sf"/>
</dbReference>
<dbReference type="OMA" id="NFNIQAY"/>
<dbReference type="PROSITE" id="PS50172">
    <property type="entry name" value="BRCT"/>
    <property type="match status" value="1"/>
</dbReference>
<dbReference type="Proteomes" id="UP000594263">
    <property type="component" value="Unplaced"/>
</dbReference>
<dbReference type="Gramene" id="Kaladp0056s0060.1.v1.1">
    <property type="protein sequence ID" value="Kaladp0056s0060.1.v1.1"/>
    <property type="gene ID" value="Kaladp0056s0060.v1.1"/>
</dbReference>
<dbReference type="Pfam" id="PF00533">
    <property type="entry name" value="BRCT"/>
    <property type="match status" value="1"/>
</dbReference>
<evidence type="ECO:0000313" key="2">
    <source>
        <dbReference type="EnsemblPlants" id="Kaladp0056s0060.1.v1.1"/>
    </source>
</evidence>
<dbReference type="InterPro" id="IPR059215">
    <property type="entry name" value="BRCT2_TopBP1-like"/>
</dbReference>
<dbReference type="PANTHER" id="PTHR47576:SF2">
    <property type="entry name" value="BRCT DOMAIN DNA REPAIR PROTEIN-RELATED"/>
    <property type="match status" value="1"/>
</dbReference>
<name>A0A7N0U887_KALFE</name>
<dbReference type="CDD" id="cd17731">
    <property type="entry name" value="BRCT_TopBP1_rpt2_like"/>
    <property type="match status" value="1"/>
</dbReference>
<accession>A0A7N0U887</accession>
<evidence type="ECO:0000313" key="3">
    <source>
        <dbReference type="Proteomes" id="UP000594263"/>
    </source>
</evidence>
<dbReference type="PANTHER" id="PTHR47576">
    <property type="entry name" value="BRCT DOMAIN DNA REPAIR PROTEIN-RELATED"/>
    <property type="match status" value="1"/>
</dbReference>
<proteinExistence type="predicted"/>
<dbReference type="SUPFAM" id="SSF52113">
    <property type="entry name" value="BRCT domain"/>
    <property type="match status" value="1"/>
</dbReference>
<dbReference type="AlphaFoldDB" id="A0A7N0U887"/>
<reference evidence="2" key="1">
    <citation type="submission" date="2021-01" db="UniProtKB">
        <authorList>
            <consortium name="EnsemblPlants"/>
        </authorList>
    </citation>
    <scope>IDENTIFICATION</scope>
</reference>
<dbReference type="Gene3D" id="3.40.50.10190">
    <property type="entry name" value="BRCT domain"/>
    <property type="match status" value="1"/>
</dbReference>
<dbReference type="SMART" id="SM00292">
    <property type="entry name" value="BRCT"/>
    <property type="match status" value="2"/>
</dbReference>
<sequence length="296" mass="32255">MGRGGGRAVEVVSSRGCTALLTEAASSFRKNNINLQQRQPLGRDDDQLDVFRQSLPFAGLVICVTGLSKETRKQVKDATQKLGGVYSPNLHPHCTHLVLQSAVGLKLGVLLKHASMARDIYLVTIGWFVDSVRRKVRLSEELYSISQLHAVNNTNLGANGIGGFTGLMSCENPCLPANLSEHSKRSDGVEAERRIKSKKVSDSALARKSLYIDADIPPELQIKVAEAASKEGAILVKKWRAGCKVDYVVCEGSSMRRYLGRSSALVTAEWVLRTAKAGKSERLVHMSKDLAEQVGK</sequence>
<dbReference type="EnsemblPlants" id="Kaladp0056s0060.1.v1.1">
    <property type="protein sequence ID" value="Kaladp0056s0060.1.v1.1"/>
    <property type="gene ID" value="Kaladp0056s0060.v1.1"/>
</dbReference>